<dbReference type="Gene3D" id="3.40.960.10">
    <property type="entry name" value="VSR Endonuclease"/>
    <property type="match status" value="1"/>
</dbReference>
<keyword evidence="7" id="KW-0238">DNA-binding</keyword>
<dbReference type="SUPFAM" id="SSF56672">
    <property type="entry name" value="DNA/RNA polymerases"/>
    <property type="match status" value="1"/>
</dbReference>
<evidence type="ECO:0000256" key="1">
    <source>
        <dbReference type="ARBA" id="ARBA00005755"/>
    </source>
</evidence>
<dbReference type="Gene3D" id="3.30.420.10">
    <property type="entry name" value="Ribonuclease H-like superfamily/Ribonuclease H"/>
    <property type="match status" value="1"/>
</dbReference>
<dbReference type="PROSITE" id="PS00028">
    <property type="entry name" value="ZINC_FINGER_C2H2_1"/>
    <property type="match status" value="4"/>
</dbReference>
<dbReference type="InterPro" id="IPR036236">
    <property type="entry name" value="Znf_C2H2_sf"/>
</dbReference>
<protein>
    <recommendedName>
        <fullName evidence="2">DNA-directed DNA polymerase</fullName>
        <ecNumber evidence="2">2.7.7.7</ecNumber>
    </recommendedName>
</protein>
<keyword evidence="5" id="KW-0235">DNA replication</keyword>
<evidence type="ECO:0000259" key="11">
    <source>
        <dbReference type="PROSITE" id="PS50157"/>
    </source>
</evidence>
<dbReference type="Pfam" id="PF03175">
    <property type="entry name" value="DNA_pol_B_2"/>
    <property type="match status" value="2"/>
</dbReference>
<dbReference type="InterPro" id="IPR012337">
    <property type="entry name" value="RNaseH-like_sf"/>
</dbReference>
<evidence type="ECO:0000256" key="6">
    <source>
        <dbReference type="ARBA" id="ARBA00022932"/>
    </source>
</evidence>
<evidence type="ECO:0000256" key="2">
    <source>
        <dbReference type="ARBA" id="ARBA00012417"/>
    </source>
</evidence>
<comment type="catalytic activity">
    <reaction evidence="8">
        <text>DNA(n) + a 2'-deoxyribonucleoside 5'-triphosphate = DNA(n+1) + diphosphate</text>
        <dbReference type="Rhea" id="RHEA:22508"/>
        <dbReference type="Rhea" id="RHEA-COMP:17339"/>
        <dbReference type="Rhea" id="RHEA-COMP:17340"/>
        <dbReference type="ChEBI" id="CHEBI:33019"/>
        <dbReference type="ChEBI" id="CHEBI:61560"/>
        <dbReference type="ChEBI" id="CHEBI:173112"/>
        <dbReference type="EC" id="2.7.7.7"/>
    </reaction>
</comment>
<name>A0ABY7G5U2_MYAAR</name>
<accession>A0ABY7G5U2</accession>
<dbReference type="PROSITE" id="PS50157">
    <property type="entry name" value="ZINC_FINGER_C2H2_2"/>
    <property type="match status" value="3"/>
</dbReference>
<dbReference type="Gene3D" id="1.10.287.690">
    <property type="entry name" value="Helix hairpin bin"/>
    <property type="match status" value="1"/>
</dbReference>
<evidence type="ECO:0000256" key="9">
    <source>
        <dbReference type="PROSITE-ProRule" id="PRU00042"/>
    </source>
</evidence>
<evidence type="ECO:0000313" key="12">
    <source>
        <dbReference type="EMBL" id="WAR26666.1"/>
    </source>
</evidence>
<proteinExistence type="inferred from homology"/>
<gene>
    <name evidence="12" type="ORF">MAR_012370</name>
</gene>
<evidence type="ECO:0000256" key="5">
    <source>
        <dbReference type="ARBA" id="ARBA00022705"/>
    </source>
</evidence>
<evidence type="ECO:0000256" key="3">
    <source>
        <dbReference type="ARBA" id="ARBA00022679"/>
    </source>
</evidence>
<organism evidence="12 13">
    <name type="scientific">Mya arenaria</name>
    <name type="common">Soft-shell clam</name>
    <dbReference type="NCBI Taxonomy" id="6604"/>
    <lineage>
        <taxon>Eukaryota</taxon>
        <taxon>Metazoa</taxon>
        <taxon>Spiralia</taxon>
        <taxon>Lophotrochozoa</taxon>
        <taxon>Mollusca</taxon>
        <taxon>Bivalvia</taxon>
        <taxon>Autobranchia</taxon>
        <taxon>Heteroconchia</taxon>
        <taxon>Euheterodonta</taxon>
        <taxon>Imparidentia</taxon>
        <taxon>Neoheterodontei</taxon>
        <taxon>Myida</taxon>
        <taxon>Myoidea</taxon>
        <taxon>Myidae</taxon>
        <taxon>Mya</taxon>
    </lineage>
</organism>
<keyword evidence="9" id="KW-0479">Metal-binding</keyword>
<dbReference type="InterPro" id="IPR004868">
    <property type="entry name" value="DNA-dir_DNA_pol_B_mt/vir"/>
</dbReference>
<keyword evidence="13" id="KW-1185">Reference proteome</keyword>
<dbReference type="Gene3D" id="3.90.1600.10">
    <property type="entry name" value="Palm domain of DNA polymerase"/>
    <property type="match status" value="1"/>
</dbReference>
<evidence type="ECO:0000256" key="8">
    <source>
        <dbReference type="ARBA" id="ARBA00049244"/>
    </source>
</evidence>
<dbReference type="Proteomes" id="UP001164746">
    <property type="component" value="Chromosome 14"/>
</dbReference>
<dbReference type="PANTHER" id="PTHR33568:SF3">
    <property type="entry name" value="DNA-DIRECTED DNA POLYMERASE"/>
    <property type="match status" value="1"/>
</dbReference>
<dbReference type="InterPro" id="IPR036397">
    <property type="entry name" value="RNaseH_sf"/>
</dbReference>
<dbReference type="EC" id="2.7.7.7" evidence="2"/>
<dbReference type="Gene3D" id="3.30.160.60">
    <property type="entry name" value="Classic Zinc Finger"/>
    <property type="match status" value="1"/>
</dbReference>
<dbReference type="SUPFAM" id="SSF53098">
    <property type="entry name" value="Ribonuclease H-like"/>
    <property type="match status" value="1"/>
</dbReference>
<dbReference type="PANTHER" id="PTHR33568">
    <property type="entry name" value="DNA POLYMERASE"/>
    <property type="match status" value="1"/>
</dbReference>
<keyword evidence="9" id="KW-0862">Zinc</keyword>
<feature type="region of interest" description="Disordered" evidence="10">
    <location>
        <begin position="80"/>
        <end position="108"/>
    </location>
</feature>
<dbReference type="SMART" id="SM00355">
    <property type="entry name" value="ZnF_C2H2"/>
    <property type="match status" value="5"/>
</dbReference>
<evidence type="ECO:0000256" key="4">
    <source>
        <dbReference type="ARBA" id="ARBA00022695"/>
    </source>
</evidence>
<comment type="similarity">
    <text evidence="1">Belongs to the DNA polymerase type-B family.</text>
</comment>
<dbReference type="InterPro" id="IPR023211">
    <property type="entry name" value="DNA_pol_palm_dom_sf"/>
</dbReference>
<feature type="domain" description="C2H2-type" evidence="11">
    <location>
        <begin position="31"/>
        <end position="58"/>
    </location>
</feature>
<feature type="domain" description="C2H2-type" evidence="11">
    <location>
        <begin position="59"/>
        <end position="86"/>
    </location>
</feature>
<evidence type="ECO:0000313" key="13">
    <source>
        <dbReference type="Proteomes" id="UP001164746"/>
    </source>
</evidence>
<dbReference type="EMBL" id="CP111025">
    <property type="protein sequence ID" value="WAR26666.1"/>
    <property type="molecule type" value="Genomic_DNA"/>
</dbReference>
<evidence type="ECO:0000256" key="10">
    <source>
        <dbReference type="SAM" id="MobiDB-lite"/>
    </source>
</evidence>
<reference evidence="12" key="1">
    <citation type="submission" date="2022-11" db="EMBL/GenBank/DDBJ databases">
        <title>Centuries of genome instability and evolution in soft-shell clam transmissible cancer (bioRxiv).</title>
        <authorList>
            <person name="Hart S.F.M."/>
            <person name="Yonemitsu M.A."/>
            <person name="Giersch R.M."/>
            <person name="Beal B.F."/>
            <person name="Arriagada G."/>
            <person name="Davis B.W."/>
            <person name="Ostrander E.A."/>
            <person name="Goff S.P."/>
            <person name="Metzger M.J."/>
        </authorList>
    </citation>
    <scope>NUCLEOTIDE SEQUENCE</scope>
    <source>
        <strain evidence="12">MELC-2E11</strain>
        <tissue evidence="12">Siphon/mantle</tissue>
    </source>
</reference>
<feature type="domain" description="C2H2-type" evidence="11">
    <location>
        <begin position="3"/>
        <end position="27"/>
    </location>
</feature>
<keyword evidence="9" id="KW-0863">Zinc-finger</keyword>
<dbReference type="SUPFAM" id="SSF57667">
    <property type="entry name" value="beta-beta-alpha zinc fingers"/>
    <property type="match status" value="2"/>
</dbReference>
<sequence length="1300" mass="151180">MAHQCEVCDASFPKLSQLMQHRRTENHWPKFTCPSCKKTITRKNNLIQHMKKHEDENNHHCPECLRVFTRRDALDEHFMQHAGQSGGGSKRTRDDGADSNVRHKKQKLTAQDDAKAYYRMDKISEKRIEKFNSTASYYKISVNDIEIREIPNIIKTLKQIFQSIIDNIAGEIPSSDKVRITMDSPQLDFPIVTRFMRRSELTVDRLLSEIERVLQSYEQFVLDETFGLEFVHVHLPSGRGSRGKPFVDISKMLNNKGSVIQIRNTDELCCARALVTAIARIEKHPQWNNIRKGLHAQKQLALTLHEKAGVPLKRCGIEELKQFQTVLSNYKIVVLSKEHFNAIIYEGQEDGIPIYLYSHNEHFDVITTVAGFLNRSYFCVQCKKGYSNKEKHACNNPCVYCHRIHEDDSVNWEYCCDCNRYFVNTACFAMHKQNHDTGTSTCCLCYKCRDCGQAINMRKHKKPHVCNETYCKTCKDFVEEDHQCFMQPVEEDEPTTATDNTKDIKYIFFDFECTQDQQLQCEKGCLSGADGKCVNCNKANCGSFEHQPNLCVVQRVCNQCLDSNLCIDSECKHCGENGLVFKRNQTTQQFCQWLFSEENVGATVVCHNFKGYDSYPILQYLHDNAILPEVITNGTKFMSIKVPVCKIRFIDSMNFIPMALTDMPKAFGITELSKGYFPHLFNREENQTKTMTKLPDLKYYDPDGMKIDKRLEFLAWYDIHKKDAFDLQYELLKYCRSDVDILRKCCLKFRKLFQEITQKDEVLGIDPFEKCLTIASACNLVFRRNFLEHESIGIIPTHGYRPEEKQSVLAYKWLAYLAHQKDMYIQHGRNVGEKQIGPYKVDGYYETEEGEKVVLEMNGCFWHGCNRCFKSNTVNSVNDMTMGDLYARTMDKQQYIESLGYTYVSKWECDFKKEIQDVPGLQEFIKYVNIVTPLEPRDAFYGGRTEGFKLYEEASKDQEINYYDVTSLYPYVNKTGKIPLGHPEIVTENFKDITKYEGLIKCKIVPPRGLYLPVLPMKSYGKLLFSLCRSCADQYQQSPCQHTDNERAFHGTCVTDEVKMALSQGYKILNIYEVWHFDKISQYDQNSKCGGIFTEYVNTFLKVKQEASRWPEWCKTEDDKQSYIQRFYDKEGILLDYDRICKNPGLRSLAKLMLNSFWGKFGQRTNLAQTSYVTDTKEFFDFMTSDQQEIKNIRFVNEETVQLDWAYNEDFIEASSRTNVVIAAYTTAQARLKLYSYLQGLNERTLYCDTDSIIFSSKPGQLETTTRRLSGRYDGRGFGKQNYELCDWWTKKLCIQNRTM</sequence>
<dbReference type="InterPro" id="IPR013087">
    <property type="entry name" value="Znf_C2H2_type"/>
</dbReference>
<evidence type="ECO:0000256" key="7">
    <source>
        <dbReference type="ARBA" id="ARBA00023125"/>
    </source>
</evidence>
<keyword evidence="4" id="KW-0548">Nucleotidyltransferase</keyword>
<dbReference type="InterPro" id="IPR043502">
    <property type="entry name" value="DNA/RNA_pol_sf"/>
</dbReference>
<keyword evidence="6" id="KW-0239">DNA-directed DNA polymerase</keyword>
<keyword evidence="3" id="KW-0808">Transferase</keyword>